<dbReference type="SUPFAM" id="SSF55729">
    <property type="entry name" value="Acyl-CoA N-acyltransferases (Nat)"/>
    <property type="match status" value="1"/>
</dbReference>
<dbReference type="AlphaFoldDB" id="A0A250JBZ5"/>
<organism evidence="2 3">
    <name type="scientific">Cystobacter fuscus</name>
    <dbReference type="NCBI Taxonomy" id="43"/>
    <lineage>
        <taxon>Bacteria</taxon>
        <taxon>Pseudomonadati</taxon>
        <taxon>Myxococcota</taxon>
        <taxon>Myxococcia</taxon>
        <taxon>Myxococcales</taxon>
        <taxon>Cystobacterineae</taxon>
        <taxon>Archangiaceae</taxon>
        <taxon>Cystobacter</taxon>
    </lineage>
</organism>
<sequence length="224" mass="25893">MMDPRWEWALPIREAHLQEKLLGRYTLASLERKEWWDLYLRELAPHFPEELFFSLEGLLSEHERQARKRVIEAQGAAPWVDYWCIRDGEHVAAMFLGRQQREDVYLMDLSIVHPDARRKGLYSALIQRLISYTRALGFHRILSSHAPSNNPVIIAKLKQGFSITGLEIDAEVGPNLLLTYFHNPEQKRAYEYRCGGTHLSKRMVESSQGSFARLQSSIAKATGD</sequence>
<reference evidence="2 3" key="1">
    <citation type="submission" date="2017-06" db="EMBL/GenBank/DDBJ databases">
        <title>Sequencing and comparative analysis of myxobacterial genomes.</title>
        <authorList>
            <person name="Rupp O."/>
            <person name="Goesmann A."/>
            <person name="Sogaard-Andersen L."/>
        </authorList>
    </citation>
    <scope>NUCLEOTIDE SEQUENCE [LARGE SCALE GENOMIC DNA]</scope>
    <source>
        <strain evidence="2 3">DSM 52655</strain>
    </source>
</reference>
<dbReference type="Pfam" id="PF00583">
    <property type="entry name" value="Acetyltransf_1"/>
    <property type="match status" value="1"/>
</dbReference>
<proteinExistence type="predicted"/>
<dbReference type="InterPro" id="IPR000182">
    <property type="entry name" value="GNAT_dom"/>
</dbReference>
<evidence type="ECO:0000313" key="2">
    <source>
        <dbReference type="EMBL" id="ATB41110.1"/>
    </source>
</evidence>
<dbReference type="KEGG" id="cfus:CYFUS_006572"/>
<dbReference type="CDD" id="cd04301">
    <property type="entry name" value="NAT_SF"/>
    <property type="match status" value="1"/>
</dbReference>
<dbReference type="GO" id="GO:0016747">
    <property type="term" value="F:acyltransferase activity, transferring groups other than amino-acyl groups"/>
    <property type="evidence" value="ECO:0007669"/>
    <property type="project" value="InterPro"/>
</dbReference>
<gene>
    <name evidence="2" type="ORF">CYFUS_006572</name>
</gene>
<protein>
    <recommendedName>
        <fullName evidence="1">N-acetyltransferase domain-containing protein</fullName>
    </recommendedName>
</protein>
<dbReference type="RefSeq" id="WP_157758803.1">
    <property type="nucleotide sequence ID" value="NZ_CP022098.1"/>
</dbReference>
<dbReference type="Proteomes" id="UP000217257">
    <property type="component" value="Chromosome"/>
</dbReference>
<dbReference type="PROSITE" id="PS51186">
    <property type="entry name" value="GNAT"/>
    <property type="match status" value="1"/>
</dbReference>
<evidence type="ECO:0000313" key="3">
    <source>
        <dbReference type="Proteomes" id="UP000217257"/>
    </source>
</evidence>
<accession>A0A250JBZ5</accession>
<dbReference type="EMBL" id="CP022098">
    <property type="protein sequence ID" value="ATB41110.1"/>
    <property type="molecule type" value="Genomic_DNA"/>
</dbReference>
<evidence type="ECO:0000259" key="1">
    <source>
        <dbReference type="PROSITE" id="PS51186"/>
    </source>
</evidence>
<dbReference type="Gene3D" id="3.40.630.30">
    <property type="match status" value="1"/>
</dbReference>
<name>A0A250JBZ5_9BACT</name>
<dbReference type="InterPro" id="IPR016181">
    <property type="entry name" value="Acyl_CoA_acyltransferase"/>
</dbReference>
<feature type="domain" description="N-acetyltransferase" evidence="1">
    <location>
        <begin position="38"/>
        <end position="190"/>
    </location>
</feature>